<dbReference type="InterPro" id="IPR028244">
    <property type="entry name" value="T6SS_Rhs_Vgr_dom"/>
</dbReference>
<dbReference type="InterPro" id="IPR037026">
    <property type="entry name" value="Vgr_OB-fold_dom_sf"/>
</dbReference>
<feature type="domain" description="Gp5/Type VI secretion system Vgr protein OB-fold" evidence="2">
    <location>
        <begin position="655"/>
        <end position="722"/>
    </location>
</feature>
<gene>
    <name evidence="5" type="ORF">SOASR032_04130</name>
</gene>
<evidence type="ECO:0000313" key="6">
    <source>
        <dbReference type="Proteomes" id="UP001059610"/>
    </source>
</evidence>
<dbReference type="Pfam" id="PF05954">
    <property type="entry name" value="Phage_GPD"/>
    <property type="match status" value="1"/>
</dbReference>
<dbReference type="Gene3D" id="2.30.110.50">
    <property type="match status" value="2"/>
</dbReference>
<organism evidence="5 6">
    <name type="scientific">Pragia fontium</name>
    <dbReference type="NCBI Taxonomy" id="82985"/>
    <lineage>
        <taxon>Bacteria</taxon>
        <taxon>Pseudomonadati</taxon>
        <taxon>Pseudomonadota</taxon>
        <taxon>Gammaproteobacteria</taxon>
        <taxon>Enterobacterales</taxon>
        <taxon>Budviciaceae</taxon>
        <taxon>Pragia</taxon>
    </lineage>
</organism>
<dbReference type="Gene3D" id="2.40.50.230">
    <property type="entry name" value="Gp5 N-terminal domain"/>
    <property type="match status" value="1"/>
</dbReference>
<keyword evidence="6" id="KW-1185">Reference proteome</keyword>
<dbReference type="InterPro" id="IPR006533">
    <property type="entry name" value="T6SS_Vgr_RhsGE"/>
</dbReference>
<reference evidence="5" key="1">
    <citation type="submission" date="2022-06" db="EMBL/GenBank/DDBJ databases">
        <title>Draft genome sequences of Pragia fontium str. JCM24417.</title>
        <authorList>
            <person name="Wakabayashi Y."/>
            <person name="Kojima K."/>
        </authorList>
    </citation>
    <scope>NUCLEOTIDE SEQUENCE</scope>
    <source>
        <strain evidence="5">JCM 24417</strain>
    </source>
</reference>
<dbReference type="Proteomes" id="UP001059610">
    <property type="component" value="Unassembled WGS sequence"/>
</dbReference>
<evidence type="ECO:0000259" key="4">
    <source>
        <dbReference type="Pfam" id="PF13296"/>
    </source>
</evidence>
<evidence type="ECO:0000259" key="2">
    <source>
        <dbReference type="Pfam" id="PF04717"/>
    </source>
</evidence>
<dbReference type="RefSeq" id="WP_261821472.1">
    <property type="nucleotide sequence ID" value="NZ_BRLJ01000001.1"/>
</dbReference>
<evidence type="ECO:0000256" key="1">
    <source>
        <dbReference type="SAM" id="Coils"/>
    </source>
</evidence>
<feature type="domain" description="Putative type VI secretion system Rhs element associated Vgr" evidence="4">
    <location>
        <begin position="742"/>
        <end position="842"/>
    </location>
</feature>
<dbReference type="Pfam" id="PF13296">
    <property type="entry name" value="T6SS_Vgr"/>
    <property type="match status" value="1"/>
</dbReference>
<comment type="caution">
    <text evidence="5">The sequence shown here is derived from an EMBL/GenBank/DDBJ whole genome shotgun (WGS) entry which is preliminary data.</text>
</comment>
<evidence type="ECO:0008006" key="7">
    <source>
        <dbReference type="Google" id="ProtNLM"/>
    </source>
</evidence>
<dbReference type="EMBL" id="BRLJ01000001">
    <property type="protein sequence ID" value="GKX61844.1"/>
    <property type="molecule type" value="Genomic_DNA"/>
</dbReference>
<dbReference type="Gene3D" id="4.10.220.110">
    <property type="match status" value="1"/>
</dbReference>
<dbReference type="Gene3D" id="3.55.50.10">
    <property type="entry name" value="Baseplate protein-like domains"/>
    <property type="match status" value="1"/>
</dbReference>
<dbReference type="InterPro" id="IPR006531">
    <property type="entry name" value="Gp5/Vgr_OB"/>
</dbReference>
<evidence type="ECO:0000259" key="3">
    <source>
        <dbReference type="Pfam" id="PF10106"/>
    </source>
</evidence>
<sequence>MKDQLIKKGKDLLDEQLQAFGLGGLSGEQGAASSFSSLNDGLNRYQLAIDGLSTSLSVLSVQGREHLSEPWQYVIQFTAQHGLTMEQVLSEKAVFALAPGGVSSLGGAAGQLSNQLMSAFNAFGGMFSDKIGSAFNAPAGGFSINRVSQIANKGLGIANQVSSAAGKLGSMANSVGGMAGKASGLLGGVGGALGKAGSGLSSLSSLGNMAGGMVSSLTGGEGESRVLYGVVTAFSQLSTSADEARYEITLSPRLALLDNTLNSAIYQNQTIPQVVEAVLRNHELTGVDFRFELNESYPTKEYITQWQESDLAFIRRLLADSGIWFRFESHAKHSCDVVVFGDSEQQYQDGPTAAYRQPSGNNDNGIESVWEMSISRKTVPQSVLTQDYNYRNAQTGMKSEVNGAQKDNTTRGRQYLYGEHYRDKGEVVGSGNAQDDLLSQFSNMLPGGLGDIPGVSQLSGVAGSVGGAVGGVTGAVGSTVSSAASSVGSAVSGAAQQVAGQAKGAIDSVSGSLGGLADKGGELLNSLTGAGENGSGSGAAEPDGVGQGAWYARLRHQRFMTEQITIRGKTTLSHLAPGQILTVTGSPINEAGSGILIVSVESAGDRQQAYVISFTGIPYDVLRPYRPERLIWPTISGTLPARVTSPDNDTYGYLDVQGRYRVKMDFDLNDSWRKGEESLWMRLAKPYAGETYGMHFPLIDGTEVAIAFTEGNPDRPYIAHGMHDSRHPDLVTAANHKRNVIRTPANNKLRMDDERGKEHIKVATEYGKTQLNLGHLVDGERKQRGEGFELRSDEWGAIRADKGLFISADGQPTAQGEVREMAAAMQLLAEAHAQMQGLNHAAEQAQALVAEIEGQKALIEQQLKDLTASAILVSAPDGIGIVSGEDMQLAASRNVYLTAGSNADIGVGKKLTIAAEDAISLFAHQSGMKLFANQGKVEVQAQNDAMQLAAKQDMEIASVDGKVIISAKDELVLNCGGGYIKLKAGGIELGCPKNVVVKSIALQKMGASSLSSDKTLAAICGSKQQQAANKGSAVVKRT</sequence>
<dbReference type="NCBIfam" id="TIGR01646">
    <property type="entry name" value="vgr_GE"/>
    <property type="match status" value="2"/>
</dbReference>
<dbReference type="Pfam" id="PF04717">
    <property type="entry name" value="Phage_base_V"/>
    <property type="match status" value="1"/>
</dbReference>
<dbReference type="InterPro" id="IPR018769">
    <property type="entry name" value="VgrG2_DUF2345"/>
</dbReference>
<dbReference type="SUPFAM" id="SSF69279">
    <property type="entry name" value="Phage tail proteins"/>
    <property type="match status" value="3"/>
</dbReference>
<accession>A0ABQ5LEM3</accession>
<feature type="domain" description="DUF2345" evidence="3">
    <location>
        <begin position="861"/>
        <end position="1007"/>
    </location>
</feature>
<proteinExistence type="predicted"/>
<keyword evidence="1" id="KW-0175">Coiled coil</keyword>
<dbReference type="Pfam" id="PF10106">
    <property type="entry name" value="DUF2345"/>
    <property type="match status" value="1"/>
</dbReference>
<feature type="coiled-coil region" evidence="1">
    <location>
        <begin position="828"/>
        <end position="869"/>
    </location>
</feature>
<dbReference type="SUPFAM" id="SSF69255">
    <property type="entry name" value="gp5 N-terminal domain-like"/>
    <property type="match status" value="1"/>
</dbReference>
<evidence type="ECO:0000313" key="5">
    <source>
        <dbReference type="EMBL" id="GKX61844.1"/>
    </source>
</evidence>
<protein>
    <recommendedName>
        <fullName evidence="7">Type VI secretion system tip protein VgrG</fullName>
    </recommendedName>
</protein>
<name>A0ABQ5LEM3_9GAMM</name>